<dbReference type="PANTHER" id="PTHR10605">
    <property type="entry name" value="HEPARAN SULFATE SULFOTRANSFERASE"/>
    <property type="match status" value="1"/>
</dbReference>
<evidence type="ECO:0000259" key="3">
    <source>
        <dbReference type="Pfam" id="PF00685"/>
    </source>
</evidence>
<dbReference type="Gene3D" id="3.40.50.300">
    <property type="entry name" value="P-loop containing nucleotide triphosphate hydrolases"/>
    <property type="match status" value="1"/>
</dbReference>
<dbReference type="InterPro" id="IPR000863">
    <property type="entry name" value="Sulfotransferase_dom"/>
</dbReference>
<dbReference type="SUPFAM" id="SSF52540">
    <property type="entry name" value="P-loop containing nucleoside triphosphate hydrolases"/>
    <property type="match status" value="1"/>
</dbReference>
<dbReference type="InterPro" id="IPR037359">
    <property type="entry name" value="NST/OST"/>
</dbReference>
<dbReference type="EMBL" id="JADOES010000013">
    <property type="protein sequence ID" value="MBT9315560.1"/>
    <property type="molecule type" value="Genomic_DNA"/>
</dbReference>
<evidence type="ECO:0000256" key="2">
    <source>
        <dbReference type="ARBA" id="ARBA00023180"/>
    </source>
</evidence>
<protein>
    <submittedName>
        <fullName evidence="4">Sulfotransferase</fullName>
    </submittedName>
</protein>
<reference evidence="4" key="2">
    <citation type="journal article" date="2021" name="Mar. Drugs">
        <title>Genome Reduction and Secondary Metabolism of the Marine Sponge-Associated Cyanobacterium Leptothoe.</title>
        <authorList>
            <person name="Konstantinou D."/>
            <person name="Popin R.V."/>
            <person name="Fewer D.P."/>
            <person name="Sivonen K."/>
            <person name="Gkelis S."/>
        </authorList>
    </citation>
    <scope>NUCLEOTIDE SEQUENCE</scope>
    <source>
        <strain evidence="4">TAU-MAC 1115</strain>
    </source>
</reference>
<dbReference type="GO" id="GO:0008146">
    <property type="term" value="F:sulfotransferase activity"/>
    <property type="evidence" value="ECO:0007669"/>
    <property type="project" value="InterPro"/>
</dbReference>
<name>A0A947DEQ5_9CYAN</name>
<dbReference type="Pfam" id="PF00685">
    <property type="entry name" value="Sulfotransfer_1"/>
    <property type="match status" value="1"/>
</dbReference>
<dbReference type="InterPro" id="IPR027417">
    <property type="entry name" value="P-loop_NTPase"/>
</dbReference>
<organism evidence="4 5">
    <name type="scientific">Leptothoe spongobia TAU-MAC 1115</name>
    <dbReference type="NCBI Taxonomy" id="1967444"/>
    <lineage>
        <taxon>Bacteria</taxon>
        <taxon>Bacillati</taxon>
        <taxon>Cyanobacteriota</taxon>
        <taxon>Cyanophyceae</taxon>
        <taxon>Nodosilineales</taxon>
        <taxon>Cymatolegaceae</taxon>
        <taxon>Leptothoe</taxon>
        <taxon>Leptothoe spongobia</taxon>
    </lineage>
</organism>
<feature type="domain" description="Sulfotransferase" evidence="3">
    <location>
        <begin position="4"/>
        <end position="207"/>
    </location>
</feature>
<accession>A0A947DEQ5</accession>
<sequence>MQLSDFLIIGAPKCGTTSLHAYLSQHPQLFMSAVKEPHFFAFEHCSPNFNGPGDNQAPLSQNSITQLSEYRHLFKEAKDGMLRGESSTMYLYLNNVPQCIKAHNSEMKLIAILRHPIDRAFSHFLHMRREGREQLESFEEALQAEPQRIAEGWSPAWHYRRVSCYSEQLKRYFQLFEREHLRIYLYEDWRDHPMTTLRDMFTFLEVDNTFQPDIGKKQNISFKPKNVWLYKFLTQPNYLKKMLKDILPASVRKPLATRAYKQNIDRPPVLTTSIRRRLMTEFEADILQLQTLLDLDLTSWLDD</sequence>
<gene>
    <name evidence="4" type="ORF">IXB50_09000</name>
</gene>
<keyword evidence="1" id="KW-0808">Transferase</keyword>
<proteinExistence type="predicted"/>
<keyword evidence="2" id="KW-0325">Glycoprotein</keyword>
<dbReference type="PANTHER" id="PTHR10605:SF56">
    <property type="entry name" value="BIFUNCTIONAL HEPARAN SULFATE N-DEACETYLASE_N-SULFOTRANSFERASE"/>
    <property type="match status" value="1"/>
</dbReference>
<comment type="caution">
    <text evidence="4">The sequence shown here is derived from an EMBL/GenBank/DDBJ whole genome shotgun (WGS) entry which is preliminary data.</text>
</comment>
<keyword evidence="5" id="KW-1185">Reference proteome</keyword>
<evidence type="ECO:0000313" key="5">
    <source>
        <dbReference type="Proteomes" id="UP000717364"/>
    </source>
</evidence>
<evidence type="ECO:0000313" key="4">
    <source>
        <dbReference type="EMBL" id="MBT9315560.1"/>
    </source>
</evidence>
<dbReference type="AlphaFoldDB" id="A0A947DEQ5"/>
<reference evidence="4" key="1">
    <citation type="submission" date="2020-11" db="EMBL/GenBank/DDBJ databases">
        <authorList>
            <person name="Konstantinou D."/>
            <person name="Gkelis S."/>
            <person name="Popin R."/>
            <person name="Fewer D."/>
            <person name="Sivonen K."/>
        </authorList>
    </citation>
    <scope>NUCLEOTIDE SEQUENCE</scope>
    <source>
        <strain evidence="4">TAU-MAC 1115</strain>
    </source>
</reference>
<dbReference type="Proteomes" id="UP000717364">
    <property type="component" value="Unassembled WGS sequence"/>
</dbReference>
<dbReference type="RefSeq" id="WP_215608629.1">
    <property type="nucleotide sequence ID" value="NZ_JADOES010000013.1"/>
</dbReference>
<evidence type="ECO:0000256" key="1">
    <source>
        <dbReference type="ARBA" id="ARBA00022679"/>
    </source>
</evidence>